<evidence type="ECO:0000256" key="4">
    <source>
        <dbReference type="ARBA" id="ARBA00022643"/>
    </source>
</evidence>
<evidence type="ECO:0000256" key="5">
    <source>
        <dbReference type="ARBA" id="ARBA00022692"/>
    </source>
</evidence>
<feature type="transmembrane region" description="Helical" evidence="10">
    <location>
        <begin position="278"/>
        <end position="296"/>
    </location>
</feature>
<evidence type="ECO:0000256" key="6">
    <source>
        <dbReference type="ARBA" id="ARBA00022967"/>
    </source>
</evidence>
<dbReference type="EC" id="7.-.-.-" evidence="10"/>
<accession>A0AAE3IFU1</accession>
<sequence>MEKMLVSPSPQIRDNISTSKVMTHVLVALCPALAMSAYVFGGRALMLTGFCMITALIWERLCNLIMKRPDSTKDVSALVTGMLLAFNLPVTMPYWQAAIGTFVAIVIVKQLFGGLGQNFANPAIVGRIVLMLAFTGNMTHWVVPFYDPDNIVTGATPLAAAHSAPADYLDLFLGKVGGCLGEVSAAALLIGGIYLIMMKIISVHTPLAFIGTVFVFSYLCGEDGIYQILAGGVMLGAFFMATDYVTTPVTKTGKVIFGIGCGIITCVIRFFGSYPEGVSFSILLMNILTPYIHMITKTKPLGAISKKKEAKSE</sequence>
<keyword evidence="8 10" id="KW-1133">Transmembrane helix</keyword>
<feature type="transmembrane region" description="Helical" evidence="10">
    <location>
        <begin position="21"/>
        <end position="40"/>
    </location>
</feature>
<gene>
    <name evidence="10" type="primary">rnfD</name>
    <name evidence="11" type="ORF">OCV57_04415</name>
</gene>
<comment type="cofactor">
    <cofactor evidence="10">
        <name>FMN</name>
        <dbReference type="ChEBI" id="CHEBI:58210"/>
    </cofactor>
</comment>
<keyword evidence="3 10" id="KW-0285">Flavoprotein</keyword>
<keyword evidence="7 10" id="KW-0249">Electron transport</keyword>
<evidence type="ECO:0000256" key="10">
    <source>
        <dbReference type="HAMAP-Rule" id="MF_00462"/>
    </source>
</evidence>
<dbReference type="GO" id="GO:0055085">
    <property type="term" value="P:transmembrane transport"/>
    <property type="evidence" value="ECO:0007669"/>
    <property type="project" value="InterPro"/>
</dbReference>
<comment type="similarity">
    <text evidence="10">Belongs to the NqrB/RnfD family.</text>
</comment>
<evidence type="ECO:0000256" key="7">
    <source>
        <dbReference type="ARBA" id="ARBA00022982"/>
    </source>
</evidence>
<reference evidence="11 12" key="1">
    <citation type="journal article" date="2021" name="ISME Commun">
        <title>Automated analysis of genomic sequences facilitates high-throughput and comprehensive description of bacteria.</title>
        <authorList>
            <person name="Hitch T.C.A."/>
        </authorList>
    </citation>
    <scope>NUCLEOTIDE SEQUENCE [LARGE SCALE GENOMIC DNA]</scope>
    <source>
        <strain evidence="11 12">Sanger_31</strain>
    </source>
</reference>
<feature type="transmembrane region" description="Helical" evidence="10">
    <location>
        <begin position="225"/>
        <end position="246"/>
    </location>
</feature>
<evidence type="ECO:0000313" key="11">
    <source>
        <dbReference type="EMBL" id="MCU6705169.1"/>
    </source>
</evidence>
<keyword evidence="10" id="KW-1003">Cell membrane</keyword>
<dbReference type="Pfam" id="PF03116">
    <property type="entry name" value="NQR2_RnfD_RnfE"/>
    <property type="match status" value="1"/>
</dbReference>
<dbReference type="AlphaFoldDB" id="A0AAE3IFU1"/>
<feature type="transmembrane region" description="Helical" evidence="10">
    <location>
        <begin position="124"/>
        <end position="143"/>
    </location>
</feature>
<dbReference type="InterPro" id="IPR004338">
    <property type="entry name" value="NqrB/RnfD"/>
</dbReference>
<dbReference type="EMBL" id="JAOQJZ010000003">
    <property type="protein sequence ID" value="MCU6705169.1"/>
    <property type="molecule type" value="Genomic_DNA"/>
</dbReference>
<feature type="transmembrane region" description="Helical" evidence="10">
    <location>
        <begin position="94"/>
        <end position="112"/>
    </location>
</feature>
<comment type="function">
    <text evidence="10">Part of a membrane-bound complex that couples electron transfer with translocation of ions across the membrane.</text>
</comment>
<dbReference type="RefSeq" id="WP_267300577.1">
    <property type="nucleotide sequence ID" value="NZ_JAOQJZ010000003.1"/>
</dbReference>
<keyword evidence="2 10" id="KW-0597">Phosphoprotein</keyword>
<keyword evidence="12" id="KW-1185">Reference proteome</keyword>
<feature type="transmembrane region" description="Helical" evidence="10">
    <location>
        <begin position="203"/>
        <end position="219"/>
    </location>
</feature>
<evidence type="ECO:0000256" key="1">
    <source>
        <dbReference type="ARBA" id="ARBA00022448"/>
    </source>
</evidence>
<organism evidence="11 12">
    <name type="scientific">Hominimerdicola aceti</name>
    <dbReference type="NCBI Taxonomy" id="2981726"/>
    <lineage>
        <taxon>Bacteria</taxon>
        <taxon>Bacillati</taxon>
        <taxon>Bacillota</taxon>
        <taxon>Clostridia</taxon>
        <taxon>Eubacteriales</taxon>
        <taxon>Oscillospiraceae</taxon>
        <taxon>Hominimerdicola</taxon>
    </lineage>
</organism>
<dbReference type="Proteomes" id="UP001208131">
    <property type="component" value="Unassembled WGS sequence"/>
</dbReference>
<feature type="transmembrane region" description="Helical" evidence="10">
    <location>
        <begin position="255"/>
        <end position="272"/>
    </location>
</feature>
<keyword evidence="1 10" id="KW-0813">Transport</keyword>
<evidence type="ECO:0000256" key="2">
    <source>
        <dbReference type="ARBA" id="ARBA00022553"/>
    </source>
</evidence>
<proteinExistence type="inferred from homology"/>
<keyword evidence="6 10" id="KW-1278">Translocase</keyword>
<evidence type="ECO:0000256" key="3">
    <source>
        <dbReference type="ARBA" id="ARBA00022630"/>
    </source>
</evidence>
<evidence type="ECO:0000256" key="9">
    <source>
        <dbReference type="ARBA" id="ARBA00023136"/>
    </source>
</evidence>
<dbReference type="GO" id="GO:0005886">
    <property type="term" value="C:plasma membrane"/>
    <property type="evidence" value="ECO:0007669"/>
    <property type="project" value="UniProtKB-SubCell"/>
</dbReference>
<evidence type="ECO:0000313" key="12">
    <source>
        <dbReference type="Proteomes" id="UP001208131"/>
    </source>
</evidence>
<dbReference type="GO" id="GO:0022900">
    <property type="term" value="P:electron transport chain"/>
    <property type="evidence" value="ECO:0007669"/>
    <property type="project" value="UniProtKB-UniRule"/>
</dbReference>
<feature type="transmembrane region" description="Helical" evidence="10">
    <location>
        <begin position="172"/>
        <end position="196"/>
    </location>
</feature>
<comment type="caution">
    <text evidence="11">The sequence shown here is derived from an EMBL/GenBank/DDBJ whole genome shotgun (WGS) entry which is preliminary data.</text>
</comment>
<dbReference type="PANTHER" id="PTHR30578">
    <property type="entry name" value="ELECTRON TRANSPORT COMPLEX PROTEIN RNFD"/>
    <property type="match status" value="1"/>
</dbReference>
<dbReference type="InterPro" id="IPR011303">
    <property type="entry name" value="RnfD_bac"/>
</dbReference>
<keyword evidence="4 10" id="KW-0288">FMN</keyword>
<feature type="modified residue" description="FMN phosphoryl threonine" evidence="10">
    <location>
        <position position="156"/>
    </location>
</feature>
<dbReference type="PANTHER" id="PTHR30578:SF0">
    <property type="entry name" value="ION-TRANSLOCATING OXIDOREDUCTASE COMPLEX SUBUNIT D"/>
    <property type="match status" value="1"/>
</dbReference>
<evidence type="ECO:0000256" key="8">
    <source>
        <dbReference type="ARBA" id="ARBA00022989"/>
    </source>
</evidence>
<keyword evidence="9 10" id="KW-0472">Membrane</keyword>
<name>A0AAE3IFU1_9FIRM</name>
<comment type="subunit">
    <text evidence="10">The complex is composed of six subunits: RnfA, RnfB, RnfC, RnfD, RnfE and RnfG.</text>
</comment>
<dbReference type="HAMAP" id="MF_00462">
    <property type="entry name" value="RsxD_RnfD"/>
    <property type="match status" value="1"/>
</dbReference>
<comment type="subcellular location">
    <subcellularLocation>
        <location evidence="10">Cell membrane</location>
        <topology evidence="10">Multi-pass membrane protein</topology>
    </subcellularLocation>
</comment>
<protein>
    <recommendedName>
        <fullName evidence="10">Ion-translocating oxidoreductase complex subunit D</fullName>
        <ecNumber evidence="10">7.-.-.-</ecNumber>
    </recommendedName>
    <alternativeName>
        <fullName evidence="10">Rnf electron transport complex subunit D</fullName>
    </alternativeName>
</protein>
<keyword evidence="5 10" id="KW-0812">Transmembrane</keyword>
<dbReference type="NCBIfam" id="TIGR01946">
    <property type="entry name" value="rnfD"/>
    <property type="match status" value="1"/>
</dbReference>